<evidence type="ECO:0000259" key="1">
    <source>
        <dbReference type="Pfam" id="PF00155"/>
    </source>
</evidence>
<dbReference type="CDD" id="cd00609">
    <property type="entry name" value="AAT_like"/>
    <property type="match status" value="1"/>
</dbReference>
<dbReference type="SUPFAM" id="SSF53383">
    <property type="entry name" value="PLP-dependent transferases"/>
    <property type="match status" value="1"/>
</dbReference>
<keyword evidence="2" id="KW-0238">DNA-binding</keyword>
<dbReference type="GO" id="GO:0003677">
    <property type="term" value="F:DNA binding"/>
    <property type="evidence" value="ECO:0007669"/>
    <property type="project" value="UniProtKB-KW"/>
</dbReference>
<dbReference type="PANTHER" id="PTHR46577">
    <property type="entry name" value="HTH-TYPE TRANSCRIPTIONAL REGULATORY PROTEIN GABR"/>
    <property type="match status" value="1"/>
</dbReference>
<dbReference type="InterPro" id="IPR004839">
    <property type="entry name" value="Aminotransferase_I/II_large"/>
</dbReference>
<dbReference type="Proteomes" id="UP001226691">
    <property type="component" value="Unassembled WGS sequence"/>
</dbReference>
<accession>A0ABU0TSV8</accession>
<dbReference type="InterPro" id="IPR015421">
    <property type="entry name" value="PyrdxlP-dep_Trfase_major"/>
</dbReference>
<name>A0ABU0TSV8_MICTR</name>
<keyword evidence="3" id="KW-1185">Reference proteome</keyword>
<dbReference type="PANTHER" id="PTHR46577:SF1">
    <property type="entry name" value="HTH-TYPE TRANSCRIPTIONAL REGULATORY PROTEIN GABR"/>
    <property type="match status" value="1"/>
</dbReference>
<evidence type="ECO:0000313" key="2">
    <source>
        <dbReference type="EMBL" id="MDQ1122753.1"/>
    </source>
</evidence>
<organism evidence="2 3">
    <name type="scientific">Microbacterium trichothecenolyticum</name>
    <name type="common">Aureobacterium trichothecenolyticum</name>
    <dbReference type="NCBI Taxonomy" id="69370"/>
    <lineage>
        <taxon>Bacteria</taxon>
        <taxon>Bacillati</taxon>
        <taxon>Actinomycetota</taxon>
        <taxon>Actinomycetes</taxon>
        <taxon>Micrococcales</taxon>
        <taxon>Microbacteriaceae</taxon>
        <taxon>Microbacterium</taxon>
    </lineage>
</organism>
<sequence>MDAAFARTGARLAYLQSAVNNPTGLSLHPERRRPLLEVARRHRALVVDDDWARHIRLDAPVPPPLIADDVHGHVIHISSLAKPVAPSLRVGFLAARGPVLARLHTAVVTNQLFVARPLQEVALEFLTSAEWPRHTGRLSRTLVARRDALLAQVRRVWPDGDVTPPRAGFHLWLACPRGVEPGPLARDAQRAGITIGDGDAYFVGEPADARIRISFSATSERQAADALVTLATVRDSVAVQ</sequence>
<dbReference type="InterPro" id="IPR015424">
    <property type="entry name" value="PyrdxlP-dep_Trfase"/>
</dbReference>
<proteinExistence type="predicted"/>
<dbReference type="InterPro" id="IPR051446">
    <property type="entry name" value="HTH_trans_reg/aminotransferase"/>
</dbReference>
<reference evidence="2 3" key="1">
    <citation type="submission" date="2023-07" db="EMBL/GenBank/DDBJ databases">
        <title>Functional and genomic diversity of the sorghum phyllosphere microbiome.</title>
        <authorList>
            <person name="Shade A."/>
        </authorList>
    </citation>
    <scope>NUCLEOTIDE SEQUENCE [LARGE SCALE GENOMIC DNA]</scope>
    <source>
        <strain evidence="2 3">SORGH_AS_1207</strain>
    </source>
</reference>
<dbReference type="Gene3D" id="3.40.640.10">
    <property type="entry name" value="Type I PLP-dependent aspartate aminotransferase-like (Major domain)"/>
    <property type="match status" value="1"/>
</dbReference>
<protein>
    <submittedName>
        <fullName evidence="2">DNA-binding transcriptional MocR family regulator</fullName>
    </submittedName>
</protein>
<evidence type="ECO:0000313" key="3">
    <source>
        <dbReference type="Proteomes" id="UP001226691"/>
    </source>
</evidence>
<comment type="caution">
    <text evidence="2">The sequence shown here is derived from an EMBL/GenBank/DDBJ whole genome shotgun (WGS) entry which is preliminary data.</text>
</comment>
<feature type="domain" description="Aminotransferase class I/classII large" evidence="1">
    <location>
        <begin position="19"/>
        <end position="226"/>
    </location>
</feature>
<dbReference type="Pfam" id="PF00155">
    <property type="entry name" value="Aminotran_1_2"/>
    <property type="match status" value="1"/>
</dbReference>
<gene>
    <name evidence="2" type="ORF">QE412_001326</name>
</gene>
<dbReference type="EMBL" id="JAUTBF010000001">
    <property type="protein sequence ID" value="MDQ1122753.1"/>
    <property type="molecule type" value="Genomic_DNA"/>
</dbReference>